<protein>
    <submittedName>
        <fullName evidence="1">Uncharacterized protein</fullName>
    </submittedName>
</protein>
<evidence type="ECO:0000313" key="2">
    <source>
        <dbReference type="Proteomes" id="UP000005601"/>
    </source>
</evidence>
<accession>I9YCP5</accession>
<gene>
    <name evidence="1" type="ORF">HPHPP11B_1629</name>
</gene>
<dbReference type="Proteomes" id="UP000005601">
    <property type="component" value="Unassembled WGS sequence"/>
</dbReference>
<organism evidence="1 2">
    <name type="scientific">Helicobacter pylori Hp P-11b</name>
    <dbReference type="NCBI Taxonomy" id="992106"/>
    <lineage>
        <taxon>Bacteria</taxon>
        <taxon>Pseudomonadati</taxon>
        <taxon>Campylobacterota</taxon>
        <taxon>Epsilonproteobacteria</taxon>
        <taxon>Campylobacterales</taxon>
        <taxon>Helicobacteraceae</taxon>
        <taxon>Helicobacter</taxon>
    </lineage>
</organism>
<reference evidence="1 2" key="1">
    <citation type="submission" date="2012-05" db="EMBL/GenBank/DDBJ databases">
        <title>Genome sequence of Helicobacter pylori Hp P-11b.</title>
        <authorList>
            <person name="Blanchard T.G."/>
            <person name="Czinn S.J."/>
            <person name="McCracken C."/>
            <person name="Abolude K."/>
            <person name="Maroo A."/>
            <person name="Santana-Cruz I."/>
            <person name="Tallon L.J."/>
            <person name="Ficke F.W.F."/>
        </authorList>
    </citation>
    <scope>NUCLEOTIDE SEQUENCE [LARGE SCALE GENOMIC DNA]</scope>
    <source>
        <strain evidence="1 2">Hp P-11b</strain>
    </source>
</reference>
<proteinExistence type="predicted"/>
<dbReference type="PATRIC" id="fig|992106.3.peg.1579"/>
<evidence type="ECO:0000313" key="1">
    <source>
        <dbReference type="EMBL" id="EJC26435.1"/>
    </source>
</evidence>
<dbReference type="AlphaFoldDB" id="I9YCP5"/>
<dbReference type="EMBL" id="AKQH01000009">
    <property type="protein sequence ID" value="EJC26435.1"/>
    <property type="molecule type" value="Genomic_DNA"/>
</dbReference>
<comment type="caution">
    <text evidence="1">The sequence shown here is derived from an EMBL/GenBank/DDBJ whole genome shotgun (WGS) entry which is preliminary data.</text>
</comment>
<sequence>MDNRLISGGYVMFYNVYEMIELFEELLKEWEVKNGND</sequence>
<name>I9YCP5_HELPX</name>